<name>A0A841G214_9ACTN</name>
<keyword evidence="2" id="KW-1185">Reference proteome</keyword>
<dbReference type="AlphaFoldDB" id="A0A841G214"/>
<reference evidence="1 2" key="1">
    <citation type="submission" date="2020-08" db="EMBL/GenBank/DDBJ databases">
        <title>Genomic Encyclopedia of Type Strains, Phase IV (KMG-IV): sequencing the most valuable type-strain genomes for metagenomic binning, comparative biology and taxonomic classification.</title>
        <authorList>
            <person name="Goeker M."/>
        </authorList>
    </citation>
    <scope>NUCLEOTIDE SEQUENCE [LARGE SCALE GENOMIC DNA]</scope>
    <source>
        <strain evidence="1 2">YIM 65646</strain>
    </source>
</reference>
<protein>
    <submittedName>
        <fullName evidence="1">Uncharacterized protein</fullName>
    </submittedName>
</protein>
<evidence type="ECO:0000313" key="2">
    <source>
        <dbReference type="Proteomes" id="UP000548476"/>
    </source>
</evidence>
<gene>
    <name evidence="1" type="ORF">HNR73_007857</name>
</gene>
<organism evidence="1 2">
    <name type="scientific">Phytomonospora endophytica</name>
    <dbReference type="NCBI Taxonomy" id="714109"/>
    <lineage>
        <taxon>Bacteria</taxon>
        <taxon>Bacillati</taxon>
        <taxon>Actinomycetota</taxon>
        <taxon>Actinomycetes</taxon>
        <taxon>Micromonosporales</taxon>
        <taxon>Micromonosporaceae</taxon>
        <taxon>Phytomonospora</taxon>
    </lineage>
</organism>
<accession>A0A841G214</accession>
<comment type="caution">
    <text evidence="1">The sequence shown here is derived from an EMBL/GenBank/DDBJ whole genome shotgun (WGS) entry which is preliminary data.</text>
</comment>
<proteinExistence type="predicted"/>
<dbReference type="EMBL" id="JACHGT010000027">
    <property type="protein sequence ID" value="MBB6039958.1"/>
    <property type="molecule type" value="Genomic_DNA"/>
</dbReference>
<sequence length="52" mass="5646">MSVIAKLTDRVIDKLVRKAKADAGGCTTRQCPGRPGCYQTCCPHPCNNNCFC</sequence>
<dbReference type="Proteomes" id="UP000548476">
    <property type="component" value="Unassembled WGS sequence"/>
</dbReference>
<evidence type="ECO:0000313" key="1">
    <source>
        <dbReference type="EMBL" id="MBB6039958.1"/>
    </source>
</evidence>